<dbReference type="SUPFAM" id="SSF54197">
    <property type="entry name" value="HIT-like"/>
    <property type="match status" value="1"/>
</dbReference>
<feature type="region of interest" description="Disordered" evidence="2">
    <location>
        <begin position="273"/>
        <end position="293"/>
    </location>
</feature>
<dbReference type="Pfam" id="PF04676">
    <property type="entry name" value="CwfJ_C_2"/>
    <property type="match status" value="1"/>
</dbReference>
<evidence type="ECO:0000259" key="3">
    <source>
        <dbReference type="Pfam" id="PF04676"/>
    </source>
</evidence>
<evidence type="ECO:0000313" key="5">
    <source>
        <dbReference type="EMBL" id="OWA51988.1"/>
    </source>
</evidence>
<reference evidence="6" key="1">
    <citation type="submission" date="2017-01" db="EMBL/GenBank/DDBJ databases">
        <title>Comparative genomics of anhydrobiosis in the tardigrade Hypsibius dujardini.</title>
        <authorList>
            <person name="Yoshida Y."/>
            <person name="Koutsovoulos G."/>
            <person name="Laetsch D."/>
            <person name="Stevens L."/>
            <person name="Kumar S."/>
            <person name="Horikawa D."/>
            <person name="Ishino K."/>
            <person name="Komine S."/>
            <person name="Tomita M."/>
            <person name="Blaxter M."/>
            <person name="Arakawa K."/>
        </authorList>
    </citation>
    <scope>NUCLEOTIDE SEQUENCE [LARGE SCALE GENOMIC DNA]</scope>
    <source>
        <strain evidence="6">Z151</strain>
    </source>
</reference>
<evidence type="ECO:0000313" key="6">
    <source>
        <dbReference type="Proteomes" id="UP000192578"/>
    </source>
</evidence>
<proteinExistence type="inferred from homology"/>
<dbReference type="PANTHER" id="PTHR12072">
    <property type="entry name" value="CWF19, CELL CYCLE CONTROL PROTEIN"/>
    <property type="match status" value="1"/>
</dbReference>
<dbReference type="AlphaFoldDB" id="A0A9X6NFB6"/>
<dbReference type="GO" id="GO:0071014">
    <property type="term" value="C:post-mRNA release spliceosomal complex"/>
    <property type="evidence" value="ECO:0007669"/>
    <property type="project" value="TreeGrafter"/>
</dbReference>
<evidence type="ECO:0000256" key="2">
    <source>
        <dbReference type="SAM" id="MobiDB-lite"/>
    </source>
</evidence>
<dbReference type="Proteomes" id="UP000192578">
    <property type="component" value="Unassembled WGS sequence"/>
</dbReference>
<dbReference type="OrthoDB" id="444325at2759"/>
<dbReference type="Gene3D" id="3.30.428.10">
    <property type="entry name" value="HIT-like"/>
    <property type="match status" value="1"/>
</dbReference>
<sequence>MSKIGNLKVLVVGDVEGRFKLFCSKVAGLHQKNGPFEMVLCVGNFFGDNISEWSDLEKCTLEIPLPTYILGPTFPEHARFFRNRNGEDLVPNLTYLGRRGIFTFSSGLKSCLPQRTGMRRSGCQHRLDVQPEGLAQGIEKHGNETAADTTKSGSPLIAQLAGTIKPRYHFAGLLDLFYERTPYRNHQILAETTTHVSRFIGLAAVGNANKQRFLYAFNVIPMSKIPFHELRKQPDSCTQCPYERKPISTKADKVEDIMANQYFYDTISDPRDVNKRKGNFQDRGAKRHEQNQQRPEDVGKCWFCLSSPDAEKHLVVSVGLHTYIALAKGGLTADHVLILPITHLRSYPELDDEAATELEKYKASLIKFFADQNKSTVFFERNFKSKHMQLQVVPVPKTEPDRIKQLFLHRAEEGQLKLTEIPSRSDIRQIIKAGQTFFYVELDNGEKMFYKIDQKGFPLQFGRDVLAEKELLNMPDRIDWRECQNSRMEETEMANTFKAAFKPYDFNFEE</sequence>
<dbReference type="InterPro" id="IPR006768">
    <property type="entry name" value="Cwf19-like_C_dom-1"/>
</dbReference>
<dbReference type="Pfam" id="PF04677">
    <property type="entry name" value="CwfJ_C_1"/>
    <property type="match status" value="1"/>
</dbReference>
<protein>
    <submittedName>
        <fullName evidence="5">CWF19-like protein 1</fullName>
    </submittedName>
</protein>
<dbReference type="InterPro" id="IPR040194">
    <property type="entry name" value="Cwf19-like"/>
</dbReference>
<dbReference type="EMBL" id="MTYJ01000247">
    <property type="protein sequence ID" value="OWA51988.1"/>
    <property type="molecule type" value="Genomic_DNA"/>
</dbReference>
<dbReference type="PANTHER" id="PTHR12072:SF4">
    <property type="entry name" value="CWF19-LIKE PROTEIN 1"/>
    <property type="match status" value="1"/>
</dbReference>
<comment type="caution">
    <text evidence="5">The sequence shown here is derived from an EMBL/GenBank/DDBJ whole genome shotgun (WGS) entry which is preliminary data.</text>
</comment>
<keyword evidence="6" id="KW-1185">Reference proteome</keyword>
<dbReference type="GO" id="GO:0061632">
    <property type="term" value="F:RNA lariat debranching enzyme activator activity"/>
    <property type="evidence" value="ECO:0007669"/>
    <property type="project" value="TreeGrafter"/>
</dbReference>
<accession>A0A9X6NFB6</accession>
<feature type="domain" description="Cwf19-like C-terminal" evidence="4">
    <location>
        <begin position="290"/>
        <end position="407"/>
    </location>
</feature>
<dbReference type="InterPro" id="IPR006767">
    <property type="entry name" value="Cwf19-like_C_dom-2"/>
</dbReference>
<name>A0A9X6NFB6_HYPEX</name>
<dbReference type="GO" id="GO:0000398">
    <property type="term" value="P:mRNA splicing, via spliceosome"/>
    <property type="evidence" value="ECO:0007669"/>
    <property type="project" value="TreeGrafter"/>
</dbReference>
<evidence type="ECO:0000259" key="4">
    <source>
        <dbReference type="Pfam" id="PF04677"/>
    </source>
</evidence>
<organism evidence="5 6">
    <name type="scientific">Hypsibius exemplaris</name>
    <name type="common">Freshwater tardigrade</name>
    <dbReference type="NCBI Taxonomy" id="2072580"/>
    <lineage>
        <taxon>Eukaryota</taxon>
        <taxon>Metazoa</taxon>
        <taxon>Ecdysozoa</taxon>
        <taxon>Tardigrada</taxon>
        <taxon>Eutardigrada</taxon>
        <taxon>Parachela</taxon>
        <taxon>Hypsibioidea</taxon>
        <taxon>Hypsibiidae</taxon>
        <taxon>Hypsibius</taxon>
    </lineage>
</organism>
<dbReference type="InterPro" id="IPR036265">
    <property type="entry name" value="HIT-like_sf"/>
</dbReference>
<feature type="domain" description="Cwf19-like protein C-terminal" evidence="3">
    <location>
        <begin position="417"/>
        <end position="506"/>
    </location>
</feature>
<dbReference type="CDD" id="cd07380">
    <property type="entry name" value="MPP_CWF19_N"/>
    <property type="match status" value="1"/>
</dbReference>
<gene>
    <name evidence="5" type="ORF">BV898_16445</name>
</gene>
<evidence type="ECO:0000256" key="1">
    <source>
        <dbReference type="ARBA" id="ARBA00006795"/>
    </source>
</evidence>
<comment type="similarity">
    <text evidence="1">Belongs to the CWF19 family.</text>
</comment>